<dbReference type="AlphaFoldDB" id="A0A1G9H8R6"/>
<accession>A0A1G9H8R6</accession>
<gene>
    <name evidence="3" type="ORF">SAMN04515672_0150</name>
</gene>
<dbReference type="RefSeq" id="WP_090312427.1">
    <property type="nucleotide sequence ID" value="NZ_FNFE01000011.1"/>
</dbReference>
<organism evidence="3 4">
    <name type="scientific">Natronorubrum texcoconense</name>
    <dbReference type="NCBI Taxonomy" id="1095776"/>
    <lineage>
        <taxon>Archaea</taxon>
        <taxon>Methanobacteriati</taxon>
        <taxon>Methanobacteriota</taxon>
        <taxon>Stenosarchaea group</taxon>
        <taxon>Halobacteria</taxon>
        <taxon>Halobacteriales</taxon>
        <taxon>Natrialbaceae</taxon>
        <taxon>Natronorubrum</taxon>
    </lineage>
</organism>
<feature type="domain" description="DUF7344" evidence="2">
    <location>
        <begin position="31"/>
        <end position="96"/>
    </location>
</feature>
<name>A0A1G9H8R6_9EURY</name>
<reference evidence="4" key="1">
    <citation type="submission" date="2016-10" db="EMBL/GenBank/DDBJ databases">
        <authorList>
            <person name="Varghese N."/>
            <person name="Submissions S."/>
        </authorList>
    </citation>
    <scope>NUCLEOTIDE SEQUENCE [LARGE SCALE GENOMIC DNA]</scope>
    <source>
        <strain evidence="4">B4,CECT 8067,JCM 17497</strain>
    </source>
</reference>
<proteinExistence type="predicted"/>
<dbReference type="Pfam" id="PF24035">
    <property type="entry name" value="DUF7344"/>
    <property type="match status" value="1"/>
</dbReference>
<dbReference type="Proteomes" id="UP000198882">
    <property type="component" value="Unassembled WGS sequence"/>
</dbReference>
<sequence length="130" mass="14166">MTNNESGGLDGENGNESGGREKLSIDDATYILSSKRRRLAIDALSRDAPLTLRELADQAAALEYDTSVSELTGKERKRVKVSHTQTHLGELEDAGIMGVGDRGPIERGPAFENAVDILQELRNRCEVTEP</sequence>
<evidence type="ECO:0000256" key="1">
    <source>
        <dbReference type="SAM" id="MobiDB-lite"/>
    </source>
</evidence>
<keyword evidence="4" id="KW-1185">Reference proteome</keyword>
<evidence type="ECO:0000313" key="4">
    <source>
        <dbReference type="Proteomes" id="UP000198882"/>
    </source>
</evidence>
<dbReference type="OrthoDB" id="379805at2157"/>
<protein>
    <recommendedName>
        <fullName evidence="2">DUF7344 domain-containing protein</fullName>
    </recommendedName>
</protein>
<dbReference type="InterPro" id="IPR055768">
    <property type="entry name" value="DUF7344"/>
</dbReference>
<dbReference type="EMBL" id="FNFE01000011">
    <property type="protein sequence ID" value="SDL09346.1"/>
    <property type="molecule type" value="Genomic_DNA"/>
</dbReference>
<dbReference type="STRING" id="1095776.SAMN04515672_0150"/>
<feature type="region of interest" description="Disordered" evidence="1">
    <location>
        <begin position="1"/>
        <end position="25"/>
    </location>
</feature>
<evidence type="ECO:0000313" key="3">
    <source>
        <dbReference type="EMBL" id="SDL09346.1"/>
    </source>
</evidence>
<evidence type="ECO:0000259" key="2">
    <source>
        <dbReference type="Pfam" id="PF24035"/>
    </source>
</evidence>